<accession>A0A0C2XM34</accession>
<sequence>MTSLSILPVELWLDIIDILKPSYPDAPVTGVNAAWTKLTSVCYLPPEYPGDRIQLEPWATANQERQVKPRVRSALWDLRLVCKEMDALCTPFLLQELNLLEQDPDMLWEMPTTFAQHIQSMRILLDPFSEEESELEPQYHKRVAQLLGQCPNLSSIALYYRDSATSIALMQDEIFSLLNEGKIHSFGIYSILVLHQDVGSWLWNHIYPTAPSEILEKLHREPHLTQAIRNLDIVAETLTPNAYDAVRMCFPALQRLTLRRGIRSYLGRIWDPDQCNKWHPKPNLTHFHIIDCLAGYAPHIPEIVRHFRALKYLVISTCGDEDDIQPFQRPQGWSSQPDALCQTRSHLESVHIEHMEGWEIRALGIIPTKSVMLSNILSGHFVRALDTDPEIFPGLETIHVLPLYGSDSLTEEDKKLKEIFDSLCKRRKIKVTAEGYHIKPSSGIYGFA</sequence>
<reference evidence="2" key="2">
    <citation type="submission" date="2015-01" db="EMBL/GenBank/DDBJ databases">
        <title>Evolutionary Origins and Diversification of the Mycorrhizal Mutualists.</title>
        <authorList>
            <consortium name="DOE Joint Genome Institute"/>
            <consortium name="Mycorrhizal Genomics Consortium"/>
            <person name="Kohler A."/>
            <person name="Kuo A."/>
            <person name="Nagy L.G."/>
            <person name="Floudas D."/>
            <person name="Copeland A."/>
            <person name="Barry K.W."/>
            <person name="Cichocki N."/>
            <person name="Veneault-Fourrey C."/>
            <person name="LaButti K."/>
            <person name="Lindquist E.A."/>
            <person name="Lipzen A."/>
            <person name="Lundell T."/>
            <person name="Morin E."/>
            <person name="Murat C."/>
            <person name="Riley R."/>
            <person name="Ohm R."/>
            <person name="Sun H."/>
            <person name="Tunlid A."/>
            <person name="Henrissat B."/>
            <person name="Grigoriev I.V."/>
            <person name="Hibbett D.S."/>
            <person name="Martin F."/>
        </authorList>
    </citation>
    <scope>NUCLEOTIDE SEQUENCE [LARGE SCALE GENOMIC DNA]</scope>
    <source>
        <strain evidence="2">MAFF 305830</strain>
    </source>
</reference>
<gene>
    <name evidence="1" type="ORF">M408DRAFT_100313</name>
</gene>
<dbReference type="EMBL" id="KN824286">
    <property type="protein sequence ID" value="KIM30037.1"/>
    <property type="molecule type" value="Genomic_DNA"/>
</dbReference>
<reference evidence="1 2" key="1">
    <citation type="submission" date="2014-04" db="EMBL/GenBank/DDBJ databases">
        <authorList>
            <consortium name="DOE Joint Genome Institute"/>
            <person name="Kuo A."/>
            <person name="Zuccaro A."/>
            <person name="Kohler A."/>
            <person name="Nagy L.G."/>
            <person name="Floudas D."/>
            <person name="Copeland A."/>
            <person name="Barry K.W."/>
            <person name="Cichocki N."/>
            <person name="Veneault-Fourrey C."/>
            <person name="LaButti K."/>
            <person name="Lindquist E.A."/>
            <person name="Lipzen A."/>
            <person name="Lundell T."/>
            <person name="Morin E."/>
            <person name="Murat C."/>
            <person name="Sun H."/>
            <person name="Tunlid A."/>
            <person name="Henrissat B."/>
            <person name="Grigoriev I.V."/>
            <person name="Hibbett D.S."/>
            <person name="Martin F."/>
            <person name="Nordberg H.P."/>
            <person name="Cantor M.N."/>
            <person name="Hua S.X."/>
        </authorList>
    </citation>
    <scope>NUCLEOTIDE SEQUENCE [LARGE SCALE GENOMIC DNA]</scope>
    <source>
        <strain evidence="1 2">MAFF 305830</strain>
    </source>
</reference>
<dbReference type="Proteomes" id="UP000054097">
    <property type="component" value="Unassembled WGS sequence"/>
</dbReference>
<protein>
    <recommendedName>
        <fullName evidence="3">F-box domain-containing protein</fullName>
    </recommendedName>
</protein>
<evidence type="ECO:0000313" key="2">
    <source>
        <dbReference type="Proteomes" id="UP000054097"/>
    </source>
</evidence>
<keyword evidence="2" id="KW-1185">Reference proteome</keyword>
<evidence type="ECO:0000313" key="1">
    <source>
        <dbReference type="EMBL" id="KIM30037.1"/>
    </source>
</evidence>
<organism evidence="1 2">
    <name type="scientific">Serendipita vermifera MAFF 305830</name>
    <dbReference type="NCBI Taxonomy" id="933852"/>
    <lineage>
        <taxon>Eukaryota</taxon>
        <taxon>Fungi</taxon>
        <taxon>Dikarya</taxon>
        <taxon>Basidiomycota</taxon>
        <taxon>Agaricomycotina</taxon>
        <taxon>Agaricomycetes</taxon>
        <taxon>Sebacinales</taxon>
        <taxon>Serendipitaceae</taxon>
        <taxon>Serendipita</taxon>
    </lineage>
</organism>
<proteinExistence type="predicted"/>
<dbReference type="AlphaFoldDB" id="A0A0C2XM34"/>
<dbReference type="OrthoDB" id="3133376at2759"/>
<name>A0A0C2XM34_SERVB</name>
<evidence type="ECO:0008006" key="3">
    <source>
        <dbReference type="Google" id="ProtNLM"/>
    </source>
</evidence>
<dbReference type="HOGENOM" id="CLU_046322_0_0_1"/>